<accession>A0A0L6UPF6</accession>
<keyword evidence="2" id="KW-1185">Reference proteome</keyword>
<organism evidence="1 2">
    <name type="scientific">Puccinia sorghi</name>
    <dbReference type="NCBI Taxonomy" id="27349"/>
    <lineage>
        <taxon>Eukaryota</taxon>
        <taxon>Fungi</taxon>
        <taxon>Dikarya</taxon>
        <taxon>Basidiomycota</taxon>
        <taxon>Pucciniomycotina</taxon>
        <taxon>Pucciniomycetes</taxon>
        <taxon>Pucciniales</taxon>
        <taxon>Pucciniaceae</taxon>
        <taxon>Puccinia</taxon>
    </lineage>
</organism>
<name>A0A0L6UPF6_9BASI</name>
<dbReference type="AlphaFoldDB" id="A0A0L6UPF6"/>
<reference evidence="1 2" key="1">
    <citation type="submission" date="2015-08" db="EMBL/GenBank/DDBJ databases">
        <title>Next Generation Sequencing and Analysis of the Genome of Puccinia sorghi L Schw, the Causal Agent of Maize Common Rust.</title>
        <authorList>
            <person name="Rochi L."/>
            <person name="Burguener G."/>
            <person name="Darino M."/>
            <person name="Turjanski A."/>
            <person name="Kreff E."/>
            <person name="Dieguez M.J."/>
            <person name="Sacco F."/>
        </authorList>
    </citation>
    <scope>NUCLEOTIDE SEQUENCE [LARGE SCALE GENOMIC DNA]</scope>
    <source>
        <strain evidence="1 2">RO10H11247</strain>
    </source>
</reference>
<gene>
    <name evidence="1" type="ORF">VP01_4440g2</name>
</gene>
<protein>
    <submittedName>
        <fullName evidence="1">Uncharacterized protein</fullName>
    </submittedName>
</protein>
<dbReference type="VEuPathDB" id="FungiDB:VP01_4440g2"/>
<evidence type="ECO:0000313" key="2">
    <source>
        <dbReference type="Proteomes" id="UP000037035"/>
    </source>
</evidence>
<proteinExistence type="predicted"/>
<dbReference type="Proteomes" id="UP000037035">
    <property type="component" value="Unassembled WGS sequence"/>
</dbReference>
<evidence type="ECO:0000313" key="1">
    <source>
        <dbReference type="EMBL" id="KNZ50406.1"/>
    </source>
</evidence>
<dbReference type="OrthoDB" id="913043at2759"/>
<dbReference type="EMBL" id="LAVV01009547">
    <property type="protein sequence ID" value="KNZ50406.1"/>
    <property type="molecule type" value="Genomic_DNA"/>
</dbReference>
<comment type="caution">
    <text evidence="1">The sequence shown here is derived from an EMBL/GenBank/DDBJ whole genome shotgun (WGS) entry which is preliminary data.</text>
</comment>
<sequence>MDKINPTILKTTIKAIPALTEEKFYSWRTWITTLFKPGVIKDNMINGKPALDDNNNTILCAIILAKLSATTHTRVYNFFASIDFDPSNIKKFITEVRSALVKMEDVGIKMVPNICTYDFLKILTSSLKNIKPSITHSRHRGEIMPKTLLDHLEIHINEIKVSNKSKIESVSTTMFTEEESHCQNGFHNPKANQPKHRCWFL</sequence>